<evidence type="ECO:0000256" key="4">
    <source>
        <dbReference type="PIRSR" id="PIRSR000331-2"/>
    </source>
</evidence>
<sequence>MGMMTAKEYVESLRKMKTVVYLFGERVENFVDHPIIRPSVNSVAMTYALAQNPEYEELMTAVSNLTGKRINRFCHLHQNTEDLVKKIKMQRLLGQKTGACFQRCVGMDAFNAVYSTTFDIDQKYGTGYHQRFRKYMEYIQENDYTVDGAMTDPKGNRGLSPSRQKDPDLYLHIVEKRKDGIIVTGAKAHQTGAVNSHEQLIMPTVAMKEEDKAYAVAFAVPSDVPGITMIYGRQSCDTRKLEEPGCMDCGNCRFGGQEALVVFDRVFVPWERVFLCEEYEFAGVLVERFAGYHRQSYGGCKVGVGDVLIGAAATAADYNGVAKASHIKDKLIEMVHLNETLYCCGLACSSEGKKTAAGNYQIDTLLANVCKQNVTRFPYEIARLAEDIAGGLMVTMPSEKDFASPEVGELCRKYFKGDDNVDVMDRMRILRLIENLTLGTAAVGYRTESMHGAGSPQAQRIMIGRQGGIEDKKILAKNLAGINSNKK</sequence>
<dbReference type="PANTHER" id="PTHR36117">
    <property type="entry name" value="4-HYDROXYPHENYLACETATE 3-MONOOXYGENASE-RELATED"/>
    <property type="match status" value="1"/>
</dbReference>
<dbReference type="AlphaFoldDB" id="A0A9D2TX12"/>
<dbReference type="InterPro" id="IPR046373">
    <property type="entry name" value="Acyl-CoA_Oxase/DH_mid-dom_sf"/>
</dbReference>
<protein>
    <submittedName>
        <fullName evidence="7">4-hydroxyphenylacetate 3-hydroxylase family protein</fullName>
    </submittedName>
</protein>
<evidence type="ECO:0000313" key="8">
    <source>
        <dbReference type="Proteomes" id="UP000823892"/>
    </source>
</evidence>
<evidence type="ECO:0000256" key="1">
    <source>
        <dbReference type="ARBA" id="ARBA00022630"/>
    </source>
</evidence>
<feature type="domain" description="HpaB/PvcC/4-BUDH C-terminal" evidence="5">
    <location>
        <begin position="283"/>
        <end position="481"/>
    </location>
</feature>
<dbReference type="InterPro" id="IPR024719">
    <property type="entry name" value="HpaB/PvcC/4-BUDH_C"/>
</dbReference>
<dbReference type="EMBL" id="DWUY01000259">
    <property type="protein sequence ID" value="HJD29590.1"/>
    <property type="molecule type" value="Genomic_DNA"/>
</dbReference>
<evidence type="ECO:0000313" key="7">
    <source>
        <dbReference type="EMBL" id="HJD29590.1"/>
    </source>
</evidence>
<dbReference type="InterPro" id="IPR036250">
    <property type="entry name" value="AcylCo_DH-like_C"/>
</dbReference>
<dbReference type="GO" id="GO:0016627">
    <property type="term" value="F:oxidoreductase activity, acting on the CH-CH group of donors"/>
    <property type="evidence" value="ECO:0007669"/>
    <property type="project" value="InterPro"/>
</dbReference>
<accession>A0A9D2TX12</accession>
<feature type="domain" description="HpaB/PvcC/4-BUDH N-terminal" evidence="6">
    <location>
        <begin position="5"/>
        <end position="275"/>
    </location>
</feature>
<evidence type="ECO:0000259" key="6">
    <source>
        <dbReference type="Pfam" id="PF11794"/>
    </source>
</evidence>
<dbReference type="Gene3D" id="2.40.110.10">
    <property type="entry name" value="Butyryl-CoA Dehydrogenase, subunit A, domain 2"/>
    <property type="match status" value="1"/>
</dbReference>
<gene>
    <name evidence="7" type="ORF">H9914_11445</name>
</gene>
<dbReference type="InterPro" id="IPR024674">
    <property type="entry name" value="HpaB/PvcC/4-BUDH_N"/>
</dbReference>
<reference evidence="7" key="2">
    <citation type="submission" date="2021-04" db="EMBL/GenBank/DDBJ databases">
        <authorList>
            <person name="Gilroy R."/>
        </authorList>
    </citation>
    <scope>NUCLEOTIDE SEQUENCE</scope>
    <source>
        <strain evidence="7">ChiBcec6-4105</strain>
    </source>
</reference>
<name>A0A9D2TX12_9FIRM</name>
<evidence type="ECO:0000259" key="5">
    <source>
        <dbReference type="Pfam" id="PF03241"/>
    </source>
</evidence>
<dbReference type="Pfam" id="PF11794">
    <property type="entry name" value="HpaB_N"/>
    <property type="match status" value="1"/>
</dbReference>
<dbReference type="Gene3D" id="1.10.3140.10">
    <property type="entry name" value="4-hydroxybutyryl-coa dehydratase, domain 1"/>
    <property type="match status" value="1"/>
</dbReference>
<keyword evidence="2 4" id="KW-0274">FAD</keyword>
<comment type="caution">
    <text evidence="7">The sequence shown here is derived from an EMBL/GenBank/DDBJ whole genome shotgun (WGS) entry which is preliminary data.</text>
</comment>
<dbReference type="PANTHER" id="PTHR36117:SF3">
    <property type="entry name" value="4-HYDROXYPHENYLACETATE 3-MONOOXYGENASE-RELATED"/>
    <property type="match status" value="1"/>
</dbReference>
<keyword evidence="3" id="KW-0560">Oxidoreductase</keyword>
<dbReference type="SUPFAM" id="SSF47203">
    <property type="entry name" value="Acyl-CoA dehydrogenase C-terminal domain-like"/>
    <property type="match status" value="1"/>
</dbReference>
<feature type="binding site" evidence="4">
    <location>
        <position position="191"/>
    </location>
    <ligand>
        <name>FAD</name>
        <dbReference type="ChEBI" id="CHEBI:57692"/>
    </ligand>
</feature>
<dbReference type="PIRSF" id="PIRSF000331">
    <property type="entry name" value="HpaA_HpaB"/>
    <property type="match status" value="1"/>
</dbReference>
<organism evidence="7 8">
    <name type="scientific">Candidatus Blautia avicola</name>
    <dbReference type="NCBI Taxonomy" id="2838483"/>
    <lineage>
        <taxon>Bacteria</taxon>
        <taxon>Bacillati</taxon>
        <taxon>Bacillota</taxon>
        <taxon>Clostridia</taxon>
        <taxon>Lachnospirales</taxon>
        <taxon>Lachnospiraceae</taxon>
        <taxon>Blautia</taxon>
    </lineage>
</organism>
<evidence type="ECO:0000256" key="2">
    <source>
        <dbReference type="ARBA" id="ARBA00022827"/>
    </source>
</evidence>
<keyword evidence="1" id="KW-0285">Flavoprotein</keyword>
<dbReference type="InterPro" id="IPR009100">
    <property type="entry name" value="AcylCoA_DH/oxidase_NM_dom_sf"/>
</dbReference>
<reference evidence="7" key="1">
    <citation type="journal article" date="2021" name="PeerJ">
        <title>Extensive microbial diversity within the chicken gut microbiome revealed by metagenomics and culture.</title>
        <authorList>
            <person name="Gilroy R."/>
            <person name="Ravi A."/>
            <person name="Getino M."/>
            <person name="Pursley I."/>
            <person name="Horton D.L."/>
            <person name="Alikhan N.F."/>
            <person name="Baker D."/>
            <person name="Gharbi K."/>
            <person name="Hall N."/>
            <person name="Watson M."/>
            <person name="Adriaenssens E.M."/>
            <person name="Foster-Nyarko E."/>
            <person name="Jarju S."/>
            <person name="Secka A."/>
            <person name="Antonio M."/>
            <person name="Oren A."/>
            <person name="Chaudhuri R.R."/>
            <person name="La Ragione R."/>
            <person name="Hildebrand F."/>
            <person name="Pallen M.J."/>
        </authorList>
    </citation>
    <scope>NUCLEOTIDE SEQUENCE</scope>
    <source>
        <strain evidence="7">ChiBcec6-4105</strain>
    </source>
</reference>
<dbReference type="InterPro" id="IPR004925">
    <property type="entry name" value="HpaB/PvcC/4-BUDH"/>
</dbReference>
<dbReference type="Pfam" id="PF03241">
    <property type="entry name" value="HpaB"/>
    <property type="match status" value="1"/>
</dbReference>
<dbReference type="Proteomes" id="UP000823892">
    <property type="component" value="Unassembled WGS sequence"/>
</dbReference>
<evidence type="ECO:0000256" key="3">
    <source>
        <dbReference type="ARBA" id="ARBA00023002"/>
    </source>
</evidence>
<dbReference type="SUPFAM" id="SSF56645">
    <property type="entry name" value="Acyl-CoA dehydrogenase NM domain-like"/>
    <property type="match status" value="1"/>
</dbReference>
<dbReference type="Gene3D" id="1.20.140.10">
    <property type="entry name" value="Butyryl-CoA Dehydrogenase, subunit A, domain 3"/>
    <property type="match status" value="1"/>
</dbReference>
<proteinExistence type="predicted"/>